<dbReference type="PRINTS" id="PR00320">
    <property type="entry name" value="GPROTEINBRPT"/>
</dbReference>
<dbReference type="InterPro" id="IPR036047">
    <property type="entry name" value="F-box-like_dom_sf"/>
</dbReference>
<dbReference type="InterPro" id="IPR019775">
    <property type="entry name" value="WD40_repeat_CS"/>
</dbReference>
<dbReference type="InterPro" id="IPR020472">
    <property type="entry name" value="WD40_PAC1"/>
</dbReference>
<dbReference type="PANTHER" id="PTHR22847">
    <property type="entry name" value="WD40 REPEAT PROTEIN"/>
    <property type="match status" value="1"/>
</dbReference>
<dbReference type="InterPro" id="IPR001680">
    <property type="entry name" value="WD40_rpt"/>
</dbReference>
<dbReference type="AlphaFoldDB" id="A0A0A1SNQ9"/>
<dbReference type="SUPFAM" id="SSF50978">
    <property type="entry name" value="WD40 repeat-like"/>
    <property type="match status" value="1"/>
</dbReference>
<organism evidence="7 8">
    <name type="scientific">[Torrubiella] hemipterigena</name>
    <dbReference type="NCBI Taxonomy" id="1531966"/>
    <lineage>
        <taxon>Eukaryota</taxon>
        <taxon>Fungi</taxon>
        <taxon>Dikarya</taxon>
        <taxon>Ascomycota</taxon>
        <taxon>Pezizomycotina</taxon>
        <taxon>Sordariomycetes</taxon>
        <taxon>Hypocreomycetidae</taxon>
        <taxon>Hypocreales</taxon>
        <taxon>Clavicipitaceae</taxon>
        <taxon>Clavicipitaceae incertae sedis</taxon>
        <taxon>'Torrubiella' clade</taxon>
    </lineage>
</organism>
<protein>
    <submittedName>
        <fullName evidence="7">Putative F-box/WD repeat-containing protein 1A</fullName>
    </submittedName>
</protein>
<comment type="similarity">
    <text evidence="1">Belongs to the WD repeat MET30/SCONB/SCON-2 family.</text>
</comment>
<dbReference type="STRING" id="1531966.A0A0A1SNQ9"/>
<feature type="repeat" description="WD" evidence="4">
    <location>
        <begin position="345"/>
        <end position="384"/>
    </location>
</feature>
<proteinExistence type="inferred from homology"/>
<dbReference type="SUPFAM" id="SSF81383">
    <property type="entry name" value="F-box domain"/>
    <property type="match status" value="1"/>
</dbReference>
<dbReference type="PROSITE" id="PS00678">
    <property type="entry name" value="WD_REPEATS_1"/>
    <property type="match status" value="4"/>
</dbReference>
<reference evidence="7 8" key="1">
    <citation type="journal article" date="2015" name="Genome Announc.">
        <title>Draft Genome Sequence and Gene Annotation of the Entomopathogenic Fungus Verticillium hemipterigenum.</title>
        <authorList>
            <person name="Horn F."/>
            <person name="Habel A."/>
            <person name="Scharf D.H."/>
            <person name="Dworschak J."/>
            <person name="Brakhage A.A."/>
            <person name="Guthke R."/>
            <person name="Hertweck C."/>
            <person name="Linde J."/>
        </authorList>
    </citation>
    <scope>NUCLEOTIDE SEQUENCE [LARGE SCALE GENOMIC DNA]</scope>
</reference>
<gene>
    <name evidence="7" type="ORF">VHEMI02125</name>
</gene>
<feature type="repeat" description="WD" evidence="4">
    <location>
        <begin position="590"/>
        <end position="631"/>
    </location>
</feature>
<sequence>MTLKVAPIVEWPSSTNGRSAADFIPPQHDIAVTASPHDQRTRSLSLSLPWRRPRLSIFGHEDHRNLHNGSEEHAIDDTFESRDRSGHDGLPGSTTIKHMIRRASYSLKGIVGRRSSITVDNTIHEQDLMESRPTTSSGPWSRLRQAANFRPSRSFYGLDLSQPGPSHYNPDHYTDIPLPAMGDEPPYIPSHTGAAAKASVALQKSWMYRTTSEDQNDRESGIGIAVPGAYADEDDDCEPISRIDFVNALPTELAIHVLAQLDAEALAMASAVCKSWAKVIENQHIWRESCLRETGATYATSGAVQPNVGLGVPPITPNNDWKHIYRMKQDLTQRWKDGRARPTYLNGHTDSIYCLQFDEFKIISGSRDKTIRVWDMHTFECKMVIGAPEIVNAPNVMIGEDGEAAHFAAGADNERQGSSTPVTVSFDEHHNASILCLQYDDEILVTGSSDSTAIVYDIKQGYKPILRLHNHTAAVLDLVFDKKHIVTCSKDATICVWDRETGTLLRQLRGHAGPVNAVQMRGNTIVSCSGDFRVKLWNIDTGKNIREFAGHTKGLACSQFTEDGRFVASAGNDKVIRIWDANTGECLREMRAHENLVRSLHIDSVSGRLISGSYDTDIKVWDMETGQQLLDFPKWHASWVLSAKSDYRRIVSTGQDPKILVMDFGADIDGIEQLESRNVDDL</sequence>
<dbReference type="PANTHER" id="PTHR22847:SF745">
    <property type="entry name" value="F-BOX_WD REPEAT-CONTAINING PROTEIN 7"/>
    <property type="match status" value="1"/>
</dbReference>
<evidence type="ECO:0000313" key="8">
    <source>
        <dbReference type="Proteomes" id="UP000039046"/>
    </source>
</evidence>
<feature type="repeat" description="WD" evidence="4">
    <location>
        <begin position="468"/>
        <end position="507"/>
    </location>
</feature>
<feature type="repeat" description="WD" evidence="4">
    <location>
        <begin position="508"/>
        <end position="547"/>
    </location>
</feature>
<dbReference type="SMART" id="SM00320">
    <property type="entry name" value="WD40"/>
    <property type="match status" value="6"/>
</dbReference>
<accession>A0A0A1SNQ9</accession>
<feature type="region of interest" description="Disordered" evidence="5">
    <location>
        <begin position="154"/>
        <end position="175"/>
    </location>
</feature>
<dbReference type="Gene3D" id="1.20.1280.50">
    <property type="match status" value="1"/>
</dbReference>
<keyword evidence="2 4" id="KW-0853">WD repeat</keyword>
<evidence type="ECO:0000256" key="2">
    <source>
        <dbReference type="ARBA" id="ARBA00022574"/>
    </source>
</evidence>
<dbReference type="OrthoDB" id="19711at2759"/>
<evidence type="ECO:0000256" key="5">
    <source>
        <dbReference type="SAM" id="MobiDB-lite"/>
    </source>
</evidence>
<dbReference type="Proteomes" id="UP000039046">
    <property type="component" value="Unassembled WGS sequence"/>
</dbReference>
<name>A0A0A1SNQ9_9HYPO</name>
<dbReference type="CDD" id="cd00200">
    <property type="entry name" value="WD40"/>
    <property type="match status" value="1"/>
</dbReference>
<dbReference type="Pfam" id="PF12937">
    <property type="entry name" value="F-box-like"/>
    <property type="match status" value="1"/>
</dbReference>
<feature type="domain" description="F-box" evidence="6">
    <location>
        <begin position="243"/>
        <end position="289"/>
    </location>
</feature>
<evidence type="ECO:0000259" key="6">
    <source>
        <dbReference type="PROSITE" id="PS50181"/>
    </source>
</evidence>
<dbReference type="PROSITE" id="PS50082">
    <property type="entry name" value="WD_REPEATS_2"/>
    <property type="match status" value="5"/>
</dbReference>
<dbReference type="Pfam" id="PF00400">
    <property type="entry name" value="WD40"/>
    <property type="match status" value="6"/>
</dbReference>
<evidence type="ECO:0000256" key="1">
    <source>
        <dbReference type="ARBA" id="ARBA00007968"/>
    </source>
</evidence>
<dbReference type="SMART" id="SM00256">
    <property type="entry name" value="FBOX"/>
    <property type="match status" value="1"/>
</dbReference>
<evidence type="ECO:0000256" key="4">
    <source>
        <dbReference type="PROSITE-ProRule" id="PRU00221"/>
    </source>
</evidence>
<keyword evidence="8" id="KW-1185">Reference proteome</keyword>
<dbReference type="PROSITE" id="PS50294">
    <property type="entry name" value="WD_REPEATS_REGION"/>
    <property type="match status" value="4"/>
</dbReference>
<dbReference type="InterPro" id="IPR015943">
    <property type="entry name" value="WD40/YVTN_repeat-like_dom_sf"/>
</dbReference>
<dbReference type="Gene3D" id="2.130.10.10">
    <property type="entry name" value="YVTN repeat-like/Quinoprotein amine dehydrogenase"/>
    <property type="match status" value="2"/>
</dbReference>
<evidence type="ECO:0000256" key="3">
    <source>
        <dbReference type="ARBA" id="ARBA00022737"/>
    </source>
</evidence>
<dbReference type="InterPro" id="IPR036322">
    <property type="entry name" value="WD40_repeat_dom_sf"/>
</dbReference>
<dbReference type="EMBL" id="CDHN01000001">
    <property type="protein sequence ID" value="CEJ82033.1"/>
    <property type="molecule type" value="Genomic_DNA"/>
</dbReference>
<keyword evidence="3" id="KW-0677">Repeat</keyword>
<dbReference type="PROSITE" id="PS50181">
    <property type="entry name" value="FBOX"/>
    <property type="match status" value="1"/>
</dbReference>
<feature type="repeat" description="WD" evidence="4">
    <location>
        <begin position="548"/>
        <end position="589"/>
    </location>
</feature>
<dbReference type="HOGENOM" id="CLU_000288_103_4_1"/>
<dbReference type="InterPro" id="IPR001810">
    <property type="entry name" value="F-box_dom"/>
</dbReference>
<evidence type="ECO:0000313" key="7">
    <source>
        <dbReference type="EMBL" id="CEJ82033.1"/>
    </source>
</evidence>